<feature type="domain" description="Protein UNC80 central region" evidence="2">
    <location>
        <begin position="185"/>
        <end position="316"/>
    </location>
</feature>
<evidence type="ECO:0000259" key="2">
    <source>
        <dbReference type="Pfam" id="PF19424"/>
    </source>
</evidence>
<dbReference type="Proteomes" id="UP000276133">
    <property type="component" value="Unassembled WGS sequence"/>
</dbReference>
<evidence type="ECO:0000256" key="1">
    <source>
        <dbReference type="SAM" id="MobiDB-lite"/>
    </source>
</evidence>
<feature type="compositionally biased region" description="Polar residues" evidence="1">
    <location>
        <begin position="53"/>
        <end position="62"/>
    </location>
</feature>
<proteinExistence type="predicted"/>
<dbReference type="PANTHER" id="PTHR31781">
    <property type="entry name" value="UNC80"/>
    <property type="match status" value="1"/>
</dbReference>
<evidence type="ECO:0000313" key="4">
    <source>
        <dbReference type="Proteomes" id="UP000276133"/>
    </source>
</evidence>
<comment type="caution">
    <text evidence="3">The sequence shown here is derived from an EMBL/GenBank/DDBJ whole genome shotgun (WGS) entry which is preliminary data.</text>
</comment>
<dbReference type="GO" id="GO:0030424">
    <property type="term" value="C:axon"/>
    <property type="evidence" value="ECO:0007669"/>
    <property type="project" value="TreeGrafter"/>
</dbReference>
<dbReference type="PANTHER" id="PTHR31781:SF1">
    <property type="entry name" value="PROTEIN UNC-80 HOMOLOG"/>
    <property type="match status" value="1"/>
</dbReference>
<keyword evidence="4" id="KW-1185">Reference proteome</keyword>
<dbReference type="GO" id="GO:0034703">
    <property type="term" value="C:cation channel complex"/>
    <property type="evidence" value="ECO:0007669"/>
    <property type="project" value="TreeGrafter"/>
</dbReference>
<reference evidence="3 4" key="1">
    <citation type="journal article" date="2018" name="Sci. Rep.">
        <title>Genomic signatures of local adaptation to the degree of environmental predictability in rotifers.</title>
        <authorList>
            <person name="Franch-Gras L."/>
            <person name="Hahn C."/>
            <person name="Garcia-Roger E.M."/>
            <person name="Carmona M.J."/>
            <person name="Serra M."/>
            <person name="Gomez A."/>
        </authorList>
    </citation>
    <scope>NUCLEOTIDE SEQUENCE [LARGE SCALE GENOMIC DNA]</scope>
    <source>
        <strain evidence="3">HYR1</strain>
    </source>
</reference>
<feature type="region of interest" description="Disordered" evidence="1">
    <location>
        <begin position="46"/>
        <end position="94"/>
    </location>
</feature>
<dbReference type="InterPro" id="IPR045852">
    <property type="entry name" value="UNC80_central"/>
</dbReference>
<feature type="compositionally biased region" description="Polar residues" evidence="1">
    <location>
        <begin position="84"/>
        <end position="93"/>
    </location>
</feature>
<dbReference type="GO" id="GO:0005261">
    <property type="term" value="F:monoatomic cation channel activity"/>
    <property type="evidence" value="ECO:0007669"/>
    <property type="project" value="TreeGrafter"/>
</dbReference>
<accession>A0A3M7QRF2</accession>
<gene>
    <name evidence="3" type="ORF">BpHYR1_016281</name>
</gene>
<dbReference type="Pfam" id="PF19424">
    <property type="entry name" value="UNC80"/>
    <property type="match status" value="1"/>
</dbReference>
<dbReference type="STRING" id="10195.A0A3M7QRF2"/>
<dbReference type="EMBL" id="REGN01005347">
    <property type="protein sequence ID" value="RNA13661.1"/>
    <property type="molecule type" value="Genomic_DNA"/>
</dbReference>
<sequence length="326" mass="37879">MLDPHIRLRQEFNSKNLKLIEIEDILVQLDSLREIVQNLKPEIIQPNEDENLKQSSRQNTENNDSKRSSFRNKHAKMDSRNNLDTDQNESSPALNENLLTLETLGSRRGSEASFRKIIIKKFKEHKKPSLSINDEFDTNNSKLDEDRDDRSLKATKKDIVVSDSEILNNLYEQAQSYRRKILSQKVYVDSGLVFKGLEYYRFLMECLPPASLPDVPFMSALLDLEAPILAKASFLIETAYFVNRCNRKDWPEWIKMNISMCRPYGSFLNNKNLPNTLKRNKVFQLAAANIFSAWGEVLAIKLEEILSQKENDLCEMDMKPDDYFDD</sequence>
<dbReference type="GO" id="GO:0055080">
    <property type="term" value="P:monoatomic cation homeostasis"/>
    <property type="evidence" value="ECO:0007669"/>
    <property type="project" value="TreeGrafter"/>
</dbReference>
<dbReference type="OrthoDB" id="5584001at2759"/>
<evidence type="ECO:0000313" key="3">
    <source>
        <dbReference type="EMBL" id="RNA13661.1"/>
    </source>
</evidence>
<feature type="non-terminal residue" evidence="3">
    <location>
        <position position="326"/>
    </location>
</feature>
<name>A0A3M7QRF2_BRAPC</name>
<organism evidence="3 4">
    <name type="scientific">Brachionus plicatilis</name>
    <name type="common">Marine rotifer</name>
    <name type="synonym">Brachionus muelleri</name>
    <dbReference type="NCBI Taxonomy" id="10195"/>
    <lineage>
        <taxon>Eukaryota</taxon>
        <taxon>Metazoa</taxon>
        <taxon>Spiralia</taxon>
        <taxon>Gnathifera</taxon>
        <taxon>Rotifera</taxon>
        <taxon>Eurotatoria</taxon>
        <taxon>Monogononta</taxon>
        <taxon>Pseudotrocha</taxon>
        <taxon>Ploima</taxon>
        <taxon>Brachionidae</taxon>
        <taxon>Brachionus</taxon>
    </lineage>
</organism>
<dbReference type="AlphaFoldDB" id="A0A3M7QRF2"/>
<protein>
    <recommendedName>
        <fullName evidence="2">Protein UNC80 central region domain-containing protein</fullName>
    </recommendedName>
</protein>